<name>A0ACC1I921_9FUNG</name>
<evidence type="ECO:0000313" key="2">
    <source>
        <dbReference type="Proteomes" id="UP001150581"/>
    </source>
</evidence>
<accession>A0ACC1I921</accession>
<keyword evidence="2" id="KW-1185">Reference proteome</keyword>
<proteinExistence type="predicted"/>
<reference evidence="1" key="1">
    <citation type="submission" date="2022-07" db="EMBL/GenBank/DDBJ databases">
        <title>Phylogenomic reconstructions and comparative analyses of Kickxellomycotina fungi.</title>
        <authorList>
            <person name="Reynolds N.K."/>
            <person name="Stajich J.E."/>
            <person name="Barry K."/>
            <person name="Grigoriev I.V."/>
            <person name="Crous P."/>
            <person name="Smith M.E."/>
        </authorList>
    </citation>
    <scope>NUCLEOTIDE SEQUENCE</scope>
    <source>
        <strain evidence="1">Benny 63K</strain>
    </source>
</reference>
<comment type="caution">
    <text evidence="1">The sequence shown here is derived from an EMBL/GenBank/DDBJ whole genome shotgun (WGS) entry which is preliminary data.</text>
</comment>
<protein>
    <submittedName>
        <fullName evidence="1">Lethal(2) giant larvae sro7</fullName>
    </submittedName>
</protein>
<dbReference type="EMBL" id="JANBPG010001315">
    <property type="protein sequence ID" value="KAJ1890579.1"/>
    <property type="molecule type" value="Genomic_DNA"/>
</dbReference>
<gene>
    <name evidence="1" type="primary">SRO7_2</name>
    <name evidence="1" type="ORF">LPJ66_007393</name>
</gene>
<organism evidence="1 2">
    <name type="scientific">Kickxella alabastrina</name>
    <dbReference type="NCBI Taxonomy" id="61397"/>
    <lineage>
        <taxon>Eukaryota</taxon>
        <taxon>Fungi</taxon>
        <taxon>Fungi incertae sedis</taxon>
        <taxon>Zoopagomycota</taxon>
        <taxon>Kickxellomycotina</taxon>
        <taxon>Kickxellomycetes</taxon>
        <taxon>Kickxellales</taxon>
        <taxon>Kickxellaceae</taxon>
        <taxon>Kickxella</taxon>
    </lineage>
</organism>
<sequence length="1212" mass="130420">MNNHSNIDAAGIPPLALVEDPLIDPTLDATAIAFDPVQGIMAIGYATGQISLHMSKRSSIKHAVSIGAITHLQFVPAQATLAAIDEQGVLRIFDTHTMRSCFEYSVPHMPTCMALIPGTAWLLVGTYSGRLYFVDAVGGRKSDFSIGCRTKHKSPVVSVEPHPVETEKILITYASGVCVICDLGRGPSAESEKDIVLSSYVFEHHPKGLGHDIQLAGAGWSPEGDMFATTYSNGVLCIFTTQSGSGVAPIVARTIAHADVLPSGSDAHVGIEDLDYNTHYLKHVRWCTHAHLDRSFLVVTSGPSVIDQRHVYVFSTLETPSGRGEKIKSSSDISMVERFDLKTSMSALCPIPAQSPWRNGNEDIRGLAVLVGFPAAVQALELAPDLQLRMTSRLPGDMKWCQNPAVSVVCEARGQLDSKIHRMLSSTLVHASQLLLEPVRTVSEDSSSENAVGKSSSKISQAMCTADSMGMLSLWCIRDGTLVRCDGVGADVAFVSQLLGIEGQVAAIDWYASSGLVVVAMDGGEALFYVLTGDPGLLLAHRYTPNAEICEQAAAYYSQPLLSPRWGSKQGKSDGSDGGTEDIGASAVNRLIHGDPQQYVMDADAAPLMHTNMHIRPRPASIGEGSFFRRNSKRLSTSIGSVFRRSSTHDTLANSANTASHGTNDSMLRAGLRKLRSSVSENGPNDIGRRYPIDADVWKQCQRVTSAEMDRMVYGLHFNATEIKRVAFGRPGHLDPKHTHHRSRKDSGTQSLNNADVANVPGEQQVQQKNECPSCVLLPFMMARFYHRGIVDVVVSQDGIAGIAYKGGTVVVVDCVKQTVLLTDNVNQSPDTSHTVADVFSASGTKDQHAHLHETHQEITTMNISFAMLPSGSESDAHVDFAAGEYLFVGTSLGQVLQYSIDNVSAPPIVAAKLELCNPVIYVSTVIGGHEPQSHQLLIAASPSSIAVYAGSNSTPTATYDARKKHSRASLVAVRAVKLESGWEGVAAINNRAMVVLLTLPSLGVAKEMPLSGARGLIKSALDVRISESGHILLTSPNGSLLQARITDCPSSSEIEAGSGSGKGMKSAFFDSDLHPPPQPARKGITSWLLGKSSNAAPDIDLFLSAHYRNLLINGGIKPSGGVPPKQPRNEPRSERRESSSGRQSSVRDKIGTVDTDDFSGMRTMAERRGQQLDDLNESLQRTTLESQSFLNDIRAYNAKQEKKSKRMFGLL</sequence>
<evidence type="ECO:0000313" key="1">
    <source>
        <dbReference type="EMBL" id="KAJ1890579.1"/>
    </source>
</evidence>
<dbReference type="Proteomes" id="UP001150581">
    <property type="component" value="Unassembled WGS sequence"/>
</dbReference>